<dbReference type="GO" id="GO:0005506">
    <property type="term" value="F:iron ion binding"/>
    <property type="evidence" value="ECO:0007669"/>
    <property type="project" value="InterPro"/>
</dbReference>
<evidence type="ECO:0000313" key="9">
    <source>
        <dbReference type="Proteomes" id="UP000056090"/>
    </source>
</evidence>
<dbReference type="AlphaFoldDB" id="A0A075NWK9"/>
<dbReference type="PANTHER" id="PTHR10869:SF246">
    <property type="entry name" value="TRANSMEMBRANE PROLYL 4-HYDROXYLASE"/>
    <property type="match status" value="1"/>
</dbReference>
<evidence type="ECO:0000256" key="6">
    <source>
        <dbReference type="ARBA" id="ARBA00023004"/>
    </source>
</evidence>
<name>A0A075NWK9_9ALTE</name>
<dbReference type="Gene3D" id="2.60.120.620">
    <property type="entry name" value="q2cbj1_9rhob like domain"/>
    <property type="match status" value="1"/>
</dbReference>
<dbReference type="PROSITE" id="PS51471">
    <property type="entry name" value="FE2OG_OXY"/>
    <property type="match status" value="1"/>
</dbReference>
<dbReference type="GO" id="GO:0031418">
    <property type="term" value="F:L-ascorbic acid binding"/>
    <property type="evidence" value="ECO:0007669"/>
    <property type="project" value="UniProtKB-KW"/>
</dbReference>
<feature type="domain" description="Fe2OG dioxygenase" evidence="7">
    <location>
        <begin position="155"/>
        <end position="264"/>
    </location>
</feature>
<dbReference type="PANTHER" id="PTHR10869">
    <property type="entry name" value="PROLYL 4-HYDROXYLASE ALPHA SUBUNIT"/>
    <property type="match status" value="1"/>
</dbReference>
<dbReference type="InterPro" id="IPR005123">
    <property type="entry name" value="Oxoglu/Fe-dep_dioxygenase_dom"/>
</dbReference>
<keyword evidence="6" id="KW-0408">Iron</keyword>
<dbReference type="InterPro" id="IPR044862">
    <property type="entry name" value="Pro_4_hyd_alph_FE2OG_OXY"/>
</dbReference>
<dbReference type="Pfam" id="PF13640">
    <property type="entry name" value="2OG-FeII_Oxy_3"/>
    <property type="match status" value="1"/>
</dbReference>
<evidence type="ECO:0000256" key="5">
    <source>
        <dbReference type="ARBA" id="ARBA00023002"/>
    </source>
</evidence>
<dbReference type="eggNOG" id="COG3751">
    <property type="taxonomic scope" value="Bacteria"/>
</dbReference>
<dbReference type="GO" id="GO:0004656">
    <property type="term" value="F:procollagen-proline 4-dioxygenase activity"/>
    <property type="evidence" value="ECO:0007669"/>
    <property type="project" value="TreeGrafter"/>
</dbReference>
<gene>
    <name evidence="8" type="ORF">EP13_03515</name>
</gene>
<comment type="cofactor">
    <cofactor evidence="1">
        <name>L-ascorbate</name>
        <dbReference type="ChEBI" id="CHEBI:38290"/>
    </cofactor>
</comment>
<keyword evidence="4" id="KW-0223">Dioxygenase</keyword>
<proteinExistence type="predicted"/>
<keyword evidence="3" id="KW-0847">Vitamin C</keyword>
<evidence type="ECO:0000259" key="7">
    <source>
        <dbReference type="PROSITE" id="PS51471"/>
    </source>
</evidence>
<dbReference type="InterPro" id="IPR006620">
    <property type="entry name" value="Pro_4_hyd_alph"/>
</dbReference>
<dbReference type="GeneID" id="78254007"/>
<organism evidence="8 9">
    <name type="scientific">Alteromonas australica</name>
    <dbReference type="NCBI Taxonomy" id="589873"/>
    <lineage>
        <taxon>Bacteria</taxon>
        <taxon>Pseudomonadati</taxon>
        <taxon>Pseudomonadota</taxon>
        <taxon>Gammaproteobacteria</taxon>
        <taxon>Alteromonadales</taxon>
        <taxon>Alteromonadaceae</taxon>
        <taxon>Alteromonas/Salinimonas group</taxon>
        <taxon>Alteromonas</taxon>
    </lineage>
</organism>
<evidence type="ECO:0000256" key="3">
    <source>
        <dbReference type="ARBA" id="ARBA00022896"/>
    </source>
</evidence>
<dbReference type="SMART" id="SM00702">
    <property type="entry name" value="P4Hc"/>
    <property type="match status" value="1"/>
</dbReference>
<evidence type="ECO:0000256" key="1">
    <source>
        <dbReference type="ARBA" id="ARBA00001961"/>
    </source>
</evidence>
<evidence type="ECO:0000256" key="2">
    <source>
        <dbReference type="ARBA" id="ARBA00022723"/>
    </source>
</evidence>
<reference evidence="8 9" key="1">
    <citation type="submission" date="2014-06" db="EMBL/GenBank/DDBJ databases">
        <title>Genomes of Alteromonas australica, a world apart.</title>
        <authorList>
            <person name="Gonzaga A."/>
            <person name="Lopez-Perez M."/>
            <person name="Rodriguez-Valera F."/>
        </authorList>
    </citation>
    <scope>NUCLEOTIDE SEQUENCE [LARGE SCALE GENOMIC DNA]</scope>
    <source>
        <strain evidence="8 9">H 17</strain>
    </source>
</reference>
<keyword evidence="9" id="KW-1185">Reference proteome</keyword>
<dbReference type="RefSeq" id="WP_044056041.1">
    <property type="nucleotide sequence ID" value="NZ_CBCSKJ010000001.1"/>
</dbReference>
<accession>A0A075NWK9</accession>
<dbReference type="KEGG" id="aal:EP13_03515"/>
<protein>
    <recommendedName>
        <fullName evidence="7">Fe2OG dioxygenase domain-containing protein</fullName>
    </recommendedName>
</protein>
<keyword evidence="5" id="KW-0560">Oxidoreductase</keyword>
<dbReference type="EMBL" id="CP008849">
    <property type="protein sequence ID" value="AIF97841.1"/>
    <property type="molecule type" value="Genomic_DNA"/>
</dbReference>
<keyword evidence="2" id="KW-0479">Metal-binding</keyword>
<dbReference type="Proteomes" id="UP000056090">
    <property type="component" value="Chromosome"/>
</dbReference>
<sequence length="266" mass="29617">MSNVAPEWKSWVVKCLLSGQNTVSIAQTLYENGFVPSVIRTLLGSNLPPNIAFSHESEFYRALANAAIINNTNAEKLVSDDRIQLYAIDGFLTKEECEGVIQLSKDKLAPSKLAGAASSDNIRTSSTCELAFLNNPLVEAINTKIVDALQLGVGEKEVIQAQHYNVGEYYKPHYDFFPPGTPQYKAHCAARGQRSWTCMIYLNEDCDGGHTRFTKLKLAIKPKIGKALFWNNLLYDGQPNLNSIHFAEPVTDGNKTVITKWFRTKN</sequence>
<evidence type="ECO:0000256" key="4">
    <source>
        <dbReference type="ARBA" id="ARBA00022964"/>
    </source>
</evidence>
<dbReference type="InterPro" id="IPR045054">
    <property type="entry name" value="P4HA-like"/>
</dbReference>
<evidence type="ECO:0000313" key="8">
    <source>
        <dbReference type="EMBL" id="AIF97841.1"/>
    </source>
</evidence>